<comment type="caution">
    <text evidence="6">The sequence shown here is derived from an EMBL/GenBank/DDBJ whole genome shotgun (WGS) entry which is preliminary data.</text>
</comment>
<keyword evidence="5" id="KW-0732">Signal</keyword>
<evidence type="ECO:0000313" key="7">
    <source>
        <dbReference type="Proteomes" id="UP001162031"/>
    </source>
</evidence>
<feature type="chain" id="PRO_5043830138" description="RXLR effector" evidence="5">
    <location>
        <begin position="22"/>
        <end position="156"/>
    </location>
</feature>
<keyword evidence="3" id="KW-0964">Secreted</keyword>
<keyword evidence="7" id="KW-1185">Reference proteome</keyword>
<reference evidence="6" key="1">
    <citation type="submission" date="2022-12" db="EMBL/GenBank/DDBJ databases">
        <authorList>
            <person name="Webb A."/>
        </authorList>
    </citation>
    <scope>NUCLEOTIDE SEQUENCE</scope>
    <source>
        <strain evidence="6">Hp1</strain>
    </source>
</reference>
<evidence type="ECO:0000313" key="6">
    <source>
        <dbReference type="EMBL" id="CAI5718570.1"/>
    </source>
</evidence>
<keyword evidence="4" id="KW-0843">Virulence</keyword>
<evidence type="ECO:0000256" key="3">
    <source>
        <dbReference type="ARBA" id="ARBA00022525"/>
    </source>
</evidence>
<comment type="similarity">
    <text evidence="2">Belongs to the Necrosis inducing protein (NPP1) family.</text>
</comment>
<evidence type="ECO:0000256" key="2">
    <source>
        <dbReference type="ARBA" id="ARBA00009520"/>
    </source>
</evidence>
<accession>A0AAV0TCV1</accession>
<feature type="signal peptide" evidence="5">
    <location>
        <begin position="1"/>
        <end position="21"/>
    </location>
</feature>
<dbReference type="PANTHER" id="PTHR33657:SF8">
    <property type="entry name" value="DOMAIN PROTEIN, PUTATIVE (AFU_ORTHOLOGUE AFUA_5G00600)-RELATED"/>
    <property type="match status" value="1"/>
</dbReference>
<evidence type="ECO:0000256" key="5">
    <source>
        <dbReference type="SAM" id="SignalP"/>
    </source>
</evidence>
<evidence type="ECO:0000256" key="1">
    <source>
        <dbReference type="ARBA" id="ARBA00004613"/>
    </source>
</evidence>
<evidence type="ECO:0000256" key="4">
    <source>
        <dbReference type="ARBA" id="ARBA00023026"/>
    </source>
</evidence>
<sequence>MKTSVVLYGALLSTSVFLAQREPWEEKPIDYDQVKPFPKPKAVTISDESSVKSKPQLHIAEGMCHPYLAVNAEGKTSSGHMPTGSDAIKRQGPTLGYQVYGRSNGTGASLPLCQYVKLVPPGAKYVDGPSVKLKALWGGLSTDNRSYRSPTDYSKN</sequence>
<organism evidence="6 7">
    <name type="scientific">Hyaloperonospora brassicae</name>
    <name type="common">Brassica downy mildew</name>
    <name type="synonym">Peronospora brassicae</name>
    <dbReference type="NCBI Taxonomy" id="162125"/>
    <lineage>
        <taxon>Eukaryota</taxon>
        <taxon>Sar</taxon>
        <taxon>Stramenopiles</taxon>
        <taxon>Oomycota</taxon>
        <taxon>Peronosporomycetes</taxon>
        <taxon>Peronosporales</taxon>
        <taxon>Peronosporaceae</taxon>
        <taxon>Hyaloperonospora</taxon>
    </lineage>
</organism>
<gene>
    <name evidence="6" type="ORF">HBR001_LOCUS2029</name>
</gene>
<dbReference type="InterPro" id="IPR008701">
    <property type="entry name" value="NPP1"/>
</dbReference>
<dbReference type="EMBL" id="CANTFL010000215">
    <property type="protein sequence ID" value="CAI5718570.1"/>
    <property type="molecule type" value="Genomic_DNA"/>
</dbReference>
<dbReference type="AlphaFoldDB" id="A0AAV0TCV1"/>
<dbReference type="Proteomes" id="UP001162031">
    <property type="component" value="Unassembled WGS sequence"/>
</dbReference>
<proteinExistence type="inferred from homology"/>
<dbReference type="GO" id="GO:0005576">
    <property type="term" value="C:extracellular region"/>
    <property type="evidence" value="ECO:0007669"/>
    <property type="project" value="UniProtKB-SubCell"/>
</dbReference>
<comment type="subcellular location">
    <subcellularLocation>
        <location evidence="1">Secreted</location>
    </subcellularLocation>
</comment>
<evidence type="ECO:0008006" key="8">
    <source>
        <dbReference type="Google" id="ProtNLM"/>
    </source>
</evidence>
<dbReference type="Pfam" id="PF05630">
    <property type="entry name" value="NPP1"/>
    <property type="match status" value="1"/>
</dbReference>
<protein>
    <recommendedName>
        <fullName evidence="8">RXLR effector</fullName>
    </recommendedName>
</protein>
<dbReference type="PANTHER" id="PTHR33657">
    <property type="entry name" value="DOMAIN PROTEIN, PUTATIVE (AFU_ORTHOLOGUE AFUA_5G00600)-RELATED"/>
    <property type="match status" value="1"/>
</dbReference>
<name>A0AAV0TCV1_HYABA</name>